<feature type="transmembrane region" description="Helical" evidence="2">
    <location>
        <begin position="12"/>
        <end position="30"/>
    </location>
</feature>
<reference evidence="3 4" key="1">
    <citation type="submission" date="2018-02" db="EMBL/GenBank/DDBJ databases">
        <title>Draft genome of wild Prunus yedoensis var. nudiflora.</title>
        <authorList>
            <person name="Baek S."/>
            <person name="Kim J.-H."/>
            <person name="Choi K."/>
            <person name="Kim G.-B."/>
            <person name="Cho A."/>
            <person name="Jang H."/>
            <person name="Shin C.-H."/>
            <person name="Yu H.-J."/>
            <person name="Mun J.-H."/>
        </authorList>
    </citation>
    <scope>NUCLEOTIDE SEQUENCE [LARGE SCALE GENOMIC DNA]</scope>
    <source>
        <strain evidence="4">cv. Jeju island</strain>
        <tissue evidence="3">Leaf</tissue>
    </source>
</reference>
<keyword evidence="2" id="KW-1133">Transmembrane helix</keyword>
<gene>
    <name evidence="3" type="ORF">Pyn_08930</name>
</gene>
<accession>A0A314ZA83</accession>
<protein>
    <submittedName>
        <fullName evidence="3">Uncharacterized protein</fullName>
    </submittedName>
</protein>
<organism evidence="3 4">
    <name type="scientific">Prunus yedoensis var. nudiflora</name>
    <dbReference type="NCBI Taxonomy" id="2094558"/>
    <lineage>
        <taxon>Eukaryota</taxon>
        <taxon>Viridiplantae</taxon>
        <taxon>Streptophyta</taxon>
        <taxon>Embryophyta</taxon>
        <taxon>Tracheophyta</taxon>
        <taxon>Spermatophyta</taxon>
        <taxon>Magnoliopsida</taxon>
        <taxon>eudicotyledons</taxon>
        <taxon>Gunneridae</taxon>
        <taxon>Pentapetalae</taxon>
        <taxon>rosids</taxon>
        <taxon>fabids</taxon>
        <taxon>Rosales</taxon>
        <taxon>Rosaceae</taxon>
        <taxon>Amygdaloideae</taxon>
        <taxon>Amygdaleae</taxon>
        <taxon>Prunus</taxon>
    </lineage>
</organism>
<keyword evidence="2" id="KW-0472">Membrane</keyword>
<feature type="region of interest" description="Disordered" evidence="1">
    <location>
        <begin position="68"/>
        <end position="100"/>
    </location>
</feature>
<dbReference type="AlphaFoldDB" id="A0A314ZA83"/>
<name>A0A314ZA83_PRUYE</name>
<evidence type="ECO:0000313" key="4">
    <source>
        <dbReference type="Proteomes" id="UP000250321"/>
    </source>
</evidence>
<evidence type="ECO:0000313" key="3">
    <source>
        <dbReference type="EMBL" id="PQQ16935.1"/>
    </source>
</evidence>
<evidence type="ECO:0000256" key="2">
    <source>
        <dbReference type="SAM" id="Phobius"/>
    </source>
</evidence>
<evidence type="ECO:0000256" key="1">
    <source>
        <dbReference type="SAM" id="MobiDB-lite"/>
    </source>
</evidence>
<sequence length="100" mass="11401">MAPASTLRLGFLVYVAVVAGFSLYCLSGGWNRKQNTRRDKNKKVQINIRPFQCRPWRRCLWRLCGRRKRGGAGSEGVGRGRETGYGPTWSTIVADRSKRR</sequence>
<comment type="caution">
    <text evidence="3">The sequence shown here is derived from an EMBL/GenBank/DDBJ whole genome shotgun (WGS) entry which is preliminary data.</text>
</comment>
<dbReference type="Proteomes" id="UP000250321">
    <property type="component" value="Unassembled WGS sequence"/>
</dbReference>
<keyword evidence="2" id="KW-0812">Transmembrane</keyword>
<keyword evidence="4" id="KW-1185">Reference proteome</keyword>
<proteinExistence type="predicted"/>
<dbReference type="EMBL" id="PJQY01000170">
    <property type="protein sequence ID" value="PQQ16935.1"/>
    <property type="molecule type" value="Genomic_DNA"/>
</dbReference>